<gene>
    <name evidence="3" type="ORF">GMRT_13192</name>
</gene>
<evidence type="ECO:0000256" key="1">
    <source>
        <dbReference type="SAM" id="Coils"/>
    </source>
</evidence>
<feature type="coiled-coil region" evidence="1">
    <location>
        <begin position="244"/>
        <end position="271"/>
    </location>
</feature>
<comment type="caution">
    <text evidence="3">The sequence shown here is derived from an EMBL/GenBank/DDBJ whole genome shotgun (WGS) entry which is preliminary data.</text>
</comment>
<evidence type="ECO:0000313" key="4">
    <source>
        <dbReference type="Proteomes" id="UP000315496"/>
    </source>
</evidence>
<feature type="coiled-coil region" evidence="1">
    <location>
        <begin position="300"/>
        <end position="374"/>
    </location>
</feature>
<evidence type="ECO:0000313" key="3">
    <source>
        <dbReference type="EMBL" id="TNJ28667.1"/>
    </source>
</evidence>
<feature type="coiled-coil region" evidence="1">
    <location>
        <begin position="679"/>
        <end position="713"/>
    </location>
</feature>
<dbReference type="VEuPathDB" id="GiardiaDB:GMRT_13192"/>
<protein>
    <submittedName>
        <fullName evidence="3">Coiled-coil protein</fullName>
    </submittedName>
</protein>
<sequence length="861" mass="94731">MIRDSEPSTTDPYDLSGPEISMSGPESQLPMASISESSPGGAQDQVPGFAGLRVPHAEIVLPIPHLEGDASSSNISGYVEVQDVWDTSGGESGLINSAIPLPTAGLKTSRFAELNTQQSIMASTLHRASTLPLGQTGQTSSTPLNTASIPINFAAPPPSDEDQLRMARQGVSIEALARTLDETYPDATDAQKVRRLLQLIADSMYQSLLLRQQLDSALAQTSTGSTNESFEYQVERSKLFETRAYEAEKRLAEAHQEVIDLRTRCDTSERETQELRYALQNRGVDDEAMRQHVEILQIELTTASSECERLKNYCNDLEDELATLKAEHLKLQSEHRQSLHLTTTGEAIGLHEQVVSLEALVNELREQLSDQNIDLISGQLQRLEALSTRALMATVSGTGSRPSTATRIQMEDIEPTFEASSFSATSADVPGDGALSTGIPPTRGASAEHLTEEVRTLENLVVRLKEENKKLRHDKAKLKNGFKQLKELRHEFGFHTHSEKISDDASQISSDRGSVSSIGAYVGDAIDHTIELLNAQRGNMSPEGIVTGIVGSPTDPPRPMEYLRREVERLQEESADQVTQIAELQRELQDTKKQLVQAQTDKVRTLEKSYTSGASVVRTASLVDSVTTAVQVEAGPTSKPTVRDAEIDAPIVRVRAVSVSTSHFPEVAPPLSKYTESEIGKLESTLRKKVKQISDLEKQLKDAEEELKRLRSSPQSNASATEPLVAQIATLSASLKESQERERAHAALLATLHLQNSTNADRLRELEQRSSIEVARREETIHSLRSNNARITEDNAYLKQEIFVRDEEIRRLTARTLSLETTLTHGALERSSPIDPSIVPEAVVAATARSNSRYMRSRVRD</sequence>
<dbReference type="OrthoDB" id="10257595at2759"/>
<keyword evidence="1" id="KW-0175">Coiled coil</keyword>
<proteinExistence type="predicted"/>
<dbReference type="Proteomes" id="UP000315496">
    <property type="component" value="Chromosome 2"/>
</dbReference>
<name>A0A4Z1T6A4_GIAMU</name>
<organism evidence="3 4">
    <name type="scientific">Giardia muris</name>
    <dbReference type="NCBI Taxonomy" id="5742"/>
    <lineage>
        <taxon>Eukaryota</taxon>
        <taxon>Metamonada</taxon>
        <taxon>Diplomonadida</taxon>
        <taxon>Hexamitidae</taxon>
        <taxon>Giardiinae</taxon>
        <taxon>Giardia</taxon>
    </lineage>
</organism>
<reference evidence="3 4" key="1">
    <citation type="submission" date="2019-05" db="EMBL/GenBank/DDBJ databases">
        <title>The compact genome of Giardia muris reveals important steps in the evolution of intestinal protozoan parasites.</title>
        <authorList>
            <person name="Xu F."/>
            <person name="Jimenez-Gonzalez A."/>
            <person name="Einarsson E."/>
            <person name="Astvaldsson A."/>
            <person name="Peirasmaki D."/>
            <person name="Eckmann L."/>
            <person name="Andersson J.O."/>
            <person name="Svard S.G."/>
            <person name="Jerlstrom-Hultqvist J."/>
        </authorList>
    </citation>
    <scope>NUCLEOTIDE SEQUENCE [LARGE SCALE GENOMIC DNA]</scope>
    <source>
        <strain evidence="3 4">Roberts-Thomson</strain>
    </source>
</reference>
<dbReference type="EMBL" id="VDLU01000002">
    <property type="protein sequence ID" value="TNJ28667.1"/>
    <property type="molecule type" value="Genomic_DNA"/>
</dbReference>
<keyword evidence="4" id="KW-1185">Reference proteome</keyword>
<feature type="region of interest" description="Disordered" evidence="2">
    <location>
        <begin position="1"/>
        <end position="45"/>
    </location>
</feature>
<accession>A0A4Z1T6A4</accession>
<feature type="coiled-coil region" evidence="1">
    <location>
        <begin position="447"/>
        <end position="488"/>
    </location>
</feature>
<dbReference type="AlphaFoldDB" id="A0A4Z1T6A4"/>
<dbReference type="PANTHER" id="PTHR45615:SF80">
    <property type="entry name" value="GRIP DOMAIN-CONTAINING PROTEIN"/>
    <property type="match status" value="1"/>
</dbReference>
<evidence type="ECO:0000256" key="2">
    <source>
        <dbReference type="SAM" id="MobiDB-lite"/>
    </source>
</evidence>
<dbReference type="PANTHER" id="PTHR45615">
    <property type="entry name" value="MYOSIN HEAVY CHAIN, NON-MUSCLE"/>
    <property type="match status" value="1"/>
</dbReference>
<feature type="coiled-coil region" evidence="1">
    <location>
        <begin position="560"/>
        <end position="601"/>
    </location>
</feature>